<evidence type="ECO:0000256" key="8">
    <source>
        <dbReference type="ARBA" id="ARBA00022842"/>
    </source>
</evidence>
<dbReference type="EC" id="6.3.5.3" evidence="10"/>
<evidence type="ECO:0000259" key="11">
    <source>
        <dbReference type="Pfam" id="PF02769"/>
    </source>
</evidence>
<dbReference type="InterPro" id="IPR041609">
    <property type="entry name" value="PurL_linker"/>
</dbReference>
<dbReference type="EMBL" id="JBHRTS010000001">
    <property type="protein sequence ID" value="MFC3193120.1"/>
    <property type="molecule type" value="Genomic_DNA"/>
</dbReference>
<dbReference type="InterPro" id="IPR010918">
    <property type="entry name" value="PurM-like_C_dom"/>
</dbReference>
<comment type="subcellular location">
    <subcellularLocation>
        <location evidence="10">Cytoplasm</location>
    </subcellularLocation>
</comment>
<feature type="domain" description="PurM-like C-terminal" evidence="11">
    <location>
        <begin position="825"/>
        <end position="961"/>
    </location>
</feature>
<dbReference type="Pfam" id="PF02769">
    <property type="entry name" value="AIRS_C"/>
    <property type="match status" value="2"/>
</dbReference>
<evidence type="ECO:0000256" key="4">
    <source>
        <dbReference type="ARBA" id="ARBA00022723"/>
    </source>
</evidence>
<dbReference type="Pfam" id="PF18076">
    <property type="entry name" value="FGAR-AT_N"/>
    <property type="match status" value="1"/>
</dbReference>
<feature type="binding site" evidence="10">
    <location>
        <position position="880"/>
    </location>
    <ligand>
        <name>ATP</name>
        <dbReference type="ChEBI" id="CHEBI:30616"/>
    </ligand>
</feature>
<dbReference type="CDD" id="cd02203">
    <property type="entry name" value="PurL_repeat1"/>
    <property type="match status" value="1"/>
</dbReference>
<dbReference type="PANTHER" id="PTHR10099:SF1">
    <property type="entry name" value="PHOSPHORIBOSYLFORMYLGLYCINAMIDINE SYNTHASE"/>
    <property type="match status" value="1"/>
</dbReference>
<comment type="function">
    <text evidence="10">Phosphoribosylformylglycinamidine synthase involved in the purines biosynthetic pathway. Catalyzes the ATP-dependent conversion of formylglycinamide ribonucleotide (FGAR) and glutamine to yield formylglycinamidine ribonucleotide (FGAM) and glutamate.</text>
</comment>
<keyword evidence="7 10" id="KW-0067">ATP-binding</keyword>
<name>A0ABV7J8C3_9GAMM</name>
<dbReference type="GO" id="GO:0004642">
    <property type="term" value="F:phosphoribosylformylglycinamidine synthase activity"/>
    <property type="evidence" value="ECO:0007669"/>
    <property type="project" value="UniProtKB-EC"/>
</dbReference>
<evidence type="ECO:0000256" key="3">
    <source>
        <dbReference type="ARBA" id="ARBA00022598"/>
    </source>
</evidence>
<comment type="similarity">
    <text evidence="2 10">In the N-terminal section; belongs to the FGAMS family.</text>
</comment>
<dbReference type="InterPro" id="IPR036921">
    <property type="entry name" value="PurM-like_N_sf"/>
</dbReference>
<dbReference type="HAMAP" id="MF_00419">
    <property type="entry name" value="PurL_1"/>
    <property type="match status" value="1"/>
</dbReference>
<dbReference type="PANTHER" id="PTHR10099">
    <property type="entry name" value="PHOSPHORIBOSYLFORMYLGLYCINAMIDINE SYNTHASE"/>
    <property type="match status" value="1"/>
</dbReference>
<dbReference type="CDD" id="cd02204">
    <property type="entry name" value="PurL_repeat2"/>
    <property type="match status" value="1"/>
</dbReference>
<evidence type="ECO:0000256" key="1">
    <source>
        <dbReference type="ARBA" id="ARBA00004920"/>
    </source>
</evidence>
<feature type="domain" description="Phosphoribosylformylglycinamidine synthase N-terminal" evidence="13">
    <location>
        <begin position="41"/>
        <end position="145"/>
    </location>
</feature>
<feature type="active site" description="Nucleophile" evidence="10">
    <location>
        <position position="1128"/>
    </location>
</feature>
<dbReference type="SUPFAM" id="SSF56042">
    <property type="entry name" value="PurM C-terminal domain-like"/>
    <property type="match status" value="2"/>
</dbReference>
<keyword evidence="4 10" id="KW-0479">Metal-binding</keyword>
<dbReference type="SUPFAM" id="SSF82697">
    <property type="entry name" value="PurS-like"/>
    <property type="match status" value="1"/>
</dbReference>
<reference evidence="16" key="1">
    <citation type="journal article" date="2019" name="Int. J. Syst. Evol. Microbiol.">
        <title>The Global Catalogue of Microorganisms (GCM) 10K type strain sequencing project: providing services to taxonomists for standard genome sequencing and annotation.</title>
        <authorList>
            <consortium name="The Broad Institute Genomics Platform"/>
            <consortium name="The Broad Institute Genome Sequencing Center for Infectious Disease"/>
            <person name="Wu L."/>
            <person name="Ma J."/>
        </authorList>
    </citation>
    <scope>NUCLEOTIDE SEQUENCE [LARGE SCALE GENOMIC DNA]</scope>
    <source>
        <strain evidence="16">KCTC 42953</strain>
    </source>
</reference>
<keyword evidence="16" id="KW-1185">Reference proteome</keyword>
<dbReference type="Gene3D" id="3.90.650.10">
    <property type="entry name" value="PurM-like C-terminal domain"/>
    <property type="match status" value="2"/>
</dbReference>
<evidence type="ECO:0000313" key="15">
    <source>
        <dbReference type="EMBL" id="MFC3193120.1"/>
    </source>
</evidence>
<dbReference type="RefSeq" id="WP_077409771.1">
    <property type="nucleotide sequence ID" value="NZ_JBHRTS010000001.1"/>
</dbReference>
<evidence type="ECO:0000256" key="2">
    <source>
        <dbReference type="ARBA" id="ARBA00008608"/>
    </source>
</evidence>
<protein>
    <recommendedName>
        <fullName evidence="10">Phosphoribosylformylglycinamidine synthase</fullName>
        <shortName evidence="10">FGAM synthase</shortName>
        <shortName evidence="10">FGAMS</shortName>
        <ecNumber evidence="10">6.3.5.3</ecNumber>
    </recommendedName>
    <alternativeName>
        <fullName evidence="10">Formylglycinamide ribonucleotide amidotransferase</fullName>
        <shortName evidence="10">FGAR amidotransferase</shortName>
        <shortName evidence="10">FGAR-AT</shortName>
    </alternativeName>
</protein>
<dbReference type="InterPro" id="IPR010073">
    <property type="entry name" value="PurL_large"/>
</dbReference>
<dbReference type="SUPFAM" id="SSF55326">
    <property type="entry name" value="PurM N-terminal domain-like"/>
    <property type="match status" value="2"/>
</dbReference>
<feature type="active site" evidence="10">
    <location>
        <position position="1248"/>
    </location>
</feature>
<dbReference type="CDD" id="cd01740">
    <property type="entry name" value="GATase1_FGAR_AT"/>
    <property type="match status" value="1"/>
</dbReference>
<feature type="domain" description="PurM-like C-terminal" evidence="11">
    <location>
        <begin position="424"/>
        <end position="581"/>
    </location>
</feature>
<evidence type="ECO:0000259" key="12">
    <source>
        <dbReference type="Pfam" id="PF18072"/>
    </source>
</evidence>
<feature type="domain" description="Phosphoribosylformylglycinamidine synthase linker" evidence="12">
    <location>
        <begin position="166"/>
        <end position="215"/>
    </location>
</feature>
<evidence type="ECO:0000259" key="13">
    <source>
        <dbReference type="Pfam" id="PF18076"/>
    </source>
</evidence>
<dbReference type="NCBIfam" id="TIGR01735">
    <property type="entry name" value="FGAM_synt"/>
    <property type="match status" value="1"/>
</dbReference>
<keyword evidence="5 10" id="KW-0547">Nucleotide-binding</keyword>
<feature type="binding site" evidence="10">
    <location>
        <position position="711"/>
    </location>
    <ligand>
        <name>Mg(2+)</name>
        <dbReference type="ChEBI" id="CHEBI:18420"/>
    </ligand>
</feature>
<feature type="active site" evidence="10">
    <location>
        <position position="1250"/>
    </location>
</feature>
<comment type="subunit">
    <text evidence="10">Monomer.</text>
</comment>
<dbReference type="SMART" id="SM01211">
    <property type="entry name" value="GATase_5"/>
    <property type="match status" value="1"/>
</dbReference>
<dbReference type="InterPro" id="IPR036676">
    <property type="entry name" value="PurM-like_C_sf"/>
</dbReference>
<dbReference type="SUPFAM" id="SSF52317">
    <property type="entry name" value="Class I glutamine amidotransferase-like"/>
    <property type="match status" value="1"/>
</dbReference>
<dbReference type="Pfam" id="PF13507">
    <property type="entry name" value="GATase_5"/>
    <property type="match status" value="1"/>
</dbReference>
<keyword evidence="8 10" id="KW-0460">Magnesium</keyword>
<evidence type="ECO:0000256" key="5">
    <source>
        <dbReference type="ARBA" id="ARBA00022741"/>
    </source>
</evidence>
<keyword evidence="10" id="KW-0963">Cytoplasm</keyword>
<keyword evidence="9 10" id="KW-0315">Glutamine amidotransferase</keyword>
<comment type="caution">
    <text evidence="15">The sequence shown here is derived from an EMBL/GenBank/DDBJ whole genome shotgun (WGS) entry which is preliminary data.</text>
</comment>
<gene>
    <name evidence="10 15" type="primary">purL</name>
    <name evidence="15" type="synonym">purI</name>
    <name evidence="15" type="ORF">ACFODZ_02585</name>
</gene>
<organism evidence="15 16">
    <name type="scientific">Marinicella sediminis</name>
    <dbReference type="NCBI Taxonomy" id="1792834"/>
    <lineage>
        <taxon>Bacteria</taxon>
        <taxon>Pseudomonadati</taxon>
        <taxon>Pseudomonadota</taxon>
        <taxon>Gammaproteobacteria</taxon>
        <taxon>Lysobacterales</taxon>
        <taxon>Marinicellaceae</taxon>
        <taxon>Marinicella</taxon>
    </lineage>
</organism>
<proteinExistence type="inferred from homology"/>
<evidence type="ECO:0000256" key="6">
    <source>
        <dbReference type="ARBA" id="ARBA00022755"/>
    </source>
</evidence>
<comment type="pathway">
    <text evidence="1 10">Purine metabolism; IMP biosynthesis via de novo pathway; 5-amino-1-(5-phospho-D-ribosyl)imidazole from N(2)-formyl-N(1)-(5-phospho-D-ribosyl)glycinamide: step 1/2.</text>
</comment>
<dbReference type="NCBIfam" id="NF003672">
    <property type="entry name" value="PRK05297.1"/>
    <property type="match status" value="1"/>
</dbReference>
<feature type="binding site" evidence="10">
    <location>
        <position position="671"/>
    </location>
    <ligand>
        <name>ATP</name>
        <dbReference type="ChEBI" id="CHEBI:30616"/>
    </ligand>
</feature>
<sequence>MNFQLYSFIGSELYSAFRIQKINQQLASKPGAPELVTAKNYFVVEASEPLTSEQLSIIESLLAAQRYEHAWQEQNHLVLPRPGTISPWSTKATDIFHHCGLESVNRVETGRLLTLNNDQSLPAEELLDRMTEAEYHSATDFSGLFDHHQPQPVKHIDIKQTGVTALEELNQSMGLALSSEEIDYLYAQYTQLDQLPTDVELMMFAQANSEHCRHKIFNASWHINEQAQTHSLFQMIRNTEAHTSQQALSAYKDNAAVFAGGSGQRLISTSDHQYSSETQDIDVLIKVETHNHPTGIEPFAGAATGSGGEIRDEAATGQGAKPKAGLCGFSVSHLHIPGAEQLWETQSPGTPERMATAFEIMQKGPIGAAAFNNEFGRPNICGYFRNFEMPAQELSLWRGYHKPIMLAGGMGHINHIHTTKQDTQAGDYVVVLGGPAMLIGLGGGAASSISSADGQEALDFASVQRGNPEMQRRCQEVIDRCWYQKTESPIRSIHDVGAGGLSNAIPEILDDAALGGDIELRRLQIDHVFMSPMEIWCNESQERYVLSIKPEKIEAFKDLCARERCPYAIMGQATAEQTLTVNDELFGNSPVDIPMDLLFGNTPKTMINIARKPIEFQPFEARLKTIKEQVEQVLRFPAVASKKYLITIGDRTVSGLIHRDQMVGPWQVPVADCGLTLRDYEGYAGEAMAVGERTPVALLDPAASARLAVTEAITNLMGVGLSSLSGIKLSANWMAASAHEGEYQALFDAVKAVGMELCPQLDIGIPVGKDSMSMQTSWTDEEGDKTVTSPMSLIISAFAAVGDVRQHLTPQLSGQAGSRLTLIDLSGGKNRMGASVLYQVQQQLGKAPADLDNPESLKKLFTFMHQAVTQQLLQACHDKSDGGLLTTLAEMAFAGHCGVTLDVGGYDTIDELSAYLFNEEPGLVIEAKPGKQAAVDELLREHGLLDLASTVAEINDQSRFVIDPSDANGQWELAELEKIWAEPSYQMARHRDNPESVDQEHQLIRTDNPGMQPEIDFVFDDSLLTPMLNLSKPRVAILREQGVNGQIEMAAAFMRAGFDCFDVHMQDLIDGNTELADYNGLVACGGFSYGDVLGAGQGWAKSIIYNDSLKQTFADFFADANKFALGVCNGCQMLSALRSIIPGTAHWPDFVRNQSEQFEARYSQLKIAAGNNLFFQGMAGAVIPVAIAHGEGRASFATDTMPGAVAAARYVDHTGKATNQYPLNPNGSQDAVAAVSNEQGNVLAMMPHPERVFRTAQMSWAPDHWGENSPWMRMFYNARLFVN</sequence>
<evidence type="ECO:0000256" key="9">
    <source>
        <dbReference type="ARBA" id="ARBA00022962"/>
    </source>
</evidence>
<evidence type="ECO:0000256" key="7">
    <source>
        <dbReference type="ARBA" id="ARBA00022840"/>
    </source>
</evidence>
<feature type="domain" description="FGAR-AT PurM N-terminal-like" evidence="14">
    <location>
        <begin position="641"/>
        <end position="800"/>
    </location>
</feature>
<feature type="binding site" evidence="10">
    <location>
        <position position="878"/>
    </location>
    <ligand>
        <name>Mg(2+)</name>
        <dbReference type="ChEBI" id="CHEBI:18420"/>
    </ligand>
</feature>
<evidence type="ECO:0000259" key="14">
    <source>
        <dbReference type="Pfam" id="PF22689"/>
    </source>
</evidence>
<feature type="binding site" evidence="10">
    <location>
        <position position="672"/>
    </location>
    <ligand>
        <name>Mg(2+)</name>
        <dbReference type="ChEBI" id="CHEBI:18420"/>
    </ligand>
</feature>
<dbReference type="InterPro" id="IPR055181">
    <property type="entry name" value="FGAR-AT_PurM_N-like"/>
</dbReference>
<dbReference type="Gene3D" id="3.30.1330.10">
    <property type="entry name" value="PurM-like, N-terminal domain"/>
    <property type="match status" value="2"/>
</dbReference>
<dbReference type="Proteomes" id="UP001595533">
    <property type="component" value="Unassembled WGS sequence"/>
</dbReference>
<dbReference type="PROSITE" id="PS51273">
    <property type="entry name" value="GATASE_TYPE_1"/>
    <property type="match status" value="1"/>
</dbReference>
<feature type="binding site" evidence="10">
    <location>
        <begin position="301"/>
        <end position="312"/>
    </location>
    <ligand>
        <name>ATP</name>
        <dbReference type="ChEBI" id="CHEBI:30616"/>
    </ligand>
</feature>
<evidence type="ECO:0000313" key="16">
    <source>
        <dbReference type="Proteomes" id="UP001595533"/>
    </source>
</evidence>
<dbReference type="InterPro" id="IPR036604">
    <property type="entry name" value="PurS-like_sf"/>
</dbReference>
<evidence type="ECO:0000256" key="10">
    <source>
        <dbReference type="HAMAP-Rule" id="MF_00419"/>
    </source>
</evidence>
<comment type="caution">
    <text evidence="10">Lacks conserved residue(s) required for the propagation of feature annotation.</text>
</comment>
<dbReference type="Gene3D" id="3.40.50.880">
    <property type="match status" value="1"/>
</dbReference>
<feature type="binding site" evidence="10">
    <location>
        <position position="715"/>
    </location>
    <ligand>
        <name>Mg(2+)</name>
        <dbReference type="ChEBI" id="CHEBI:18420"/>
    </ligand>
</feature>
<keyword evidence="3 10" id="KW-0436">Ligase</keyword>
<comment type="catalytic activity">
    <reaction evidence="10">
        <text>N(2)-formyl-N(1)-(5-phospho-beta-D-ribosyl)glycinamide + L-glutamine + ATP + H2O = 2-formamido-N(1)-(5-O-phospho-beta-D-ribosyl)acetamidine + L-glutamate + ADP + phosphate + H(+)</text>
        <dbReference type="Rhea" id="RHEA:17129"/>
        <dbReference type="ChEBI" id="CHEBI:15377"/>
        <dbReference type="ChEBI" id="CHEBI:15378"/>
        <dbReference type="ChEBI" id="CHEBI:29985"/>
        <dbReference type="ChEBI" id="CHEBI:30616"/>
        <dbReference type="ChEBI" id="CHEBI:43474"/>
        <dbReference type="ChEBI" id="CHEBI:58359"/>
        <dbReference type="ChEBI" id="CHEBI:147286"/>
        <dbReference type="ChEBI" id="CHEBI:147287"/>
        <dbReference type="ChEBI" id="CHEBI:456216"/>
        <dbReference type="EC" id="6.3.5.3"/>
    </reaction>
</comment>
<dbReference type="Pfam" id="PF22689">
    <property type="entry name" value="FGAR-AT_PurM_N-like"/>
    <property type="match status" value="1"/>
</dbReference>
<accession>A0ABV7J8C3</accession>
<dbReference type="InterPro" id="IPR040707">
    <property type="entry name" value="FGAR-AT_N"/>
</dbReference>
<dbReference type="Gene3D" id="1.10.8.750">
    <property type="entry name" value="Phosphoribosylformylglycinamidine synthase, linker domain"/>
    <property type="match status" value="1"/>
</dbReference>
<keyword evidence="6 10" id="KW-0658">Purine biosynthesis</keyword>
<dbReference type="Pfam" id="PF18072">
    <property type="entry name" value="FGAR-AT_linker"/>
    <property type="match status" value="1"/>
</dbReference>
<dbReference type="InterPro" id="IPR029062">
    <property type="entry name" value="Class_I_gatase-like"/>
</dbReference>
<dbReference type="SUPFAM" id="SSF109736">
    <property type="entry name" value="FGAM synthase PurL, linker domain"/>
    <property type="match status" value="1"/>
</dbReference>